<proteinExistence type="predicted"/>
<sequence length="135" mass="15151">MVRRERRQLATRNGGMQGVLTTVNRFGTAMPSASRPPTGKRKLDERGIKQEYKSNDAKRYRRVQRDFSKARCGECGELGHTTNFHDRFVAKQQGMAHAARAQRGHVRSVVTVDEETGADDAISDDPEQMPCDSSE</sequence>
<evidence type="ECO:0000313" key="3">
    <source>
        <dbReference type="Proteomes" id="UP000002640"/>
    </source>
</evidence>
<feature type="compositionally biased region" description="Acidic residues" evidence="1">
    <location>
        <begin position="112"/>
        <end position="127"/>
    </location>
</feature>
<evidence type="ECO:0000256" key="1">
    <source>
        <dbReference type="SAM" id="MobiDB-lite"/>
    </source>
</evidence>
<dbReference type="AlphaFoldDB" id="G4ZGS8"/>
<accession>G4ZGS8</accession>
<name>G4ZGS8_PHYSP</name>
<dbReference type="KEGG" id="psoj:PHYSODRAFT_300603"/>
<dbReference type="InParanoid" id="G4ZGS8"/>
<reference evidence="2 3" key="1">
    <citation type="journal article" date="2006" name="Science">
        <title>Phytophthora genome sequences uncover evolutionary origins and mechanisms of pathogenesis.</title>
        <authorList>
            <person name="Tyler B.M."/>
            <person name="Tripathy S."/>
            <person name="Zhang X."/>
            <person name="Dehal P."/>
            <person name="Jiang R.H."/>
            <person name="Aerts A."/>
            <person name="Arredondo F.D."/>
            <person name="Baxter L."/>
            <person name="Bensasson D."/>
            <person name="Beynon J.L."/>
            <person name="Chapman J."/>
            <person name="Damasceno C.M."/>
            <person name="Dorrance A.E."/>
            <person name="Dou D."/>
            <person name="Dickerman A.W."/>
            <person name="Dubchak I.L."/>
            <person name="Garbelotto M."/>
            <person name="Gijzen M."/>
            <person name="Gordon S.G."/>
            <person name="Govers F."/>
            <person name="Grunwald N.J."/>
            <person name="Huang W."/>
            <person name="Ivors K.L."/>
            <person name="Jones R.W."/>
            <person name="Kamoun S."/>
            <person name="Krampis K."/>
            <person name="Lamour K.H."/>
            <person name="Lee M.K."/>
            <person name="McDonald W.H."/>
            <person name="Medina M."/>
            <person name="Meijer H.J."/>
            <person name="Nordberg E.K."/>
            <person name="Maclean D.J."/>
            <person name="Ospina-Giraldo M.D."/>
            <person name="Morris P.F."/>
            <person name="Phuntumart V."/>
            <person name="Putnam N.H."/>
            <person name="Rash S."/>
            <person name="Rose J.K."/>
            <person name="Sakihama Y."/>
            <person name="Salamov A.A."/>
            <person name="Savidor A."/>
            <person name="Scheuring C.F."/>
            <person name="Smith B.M."/>
            <person name="Sobral B.W."/>
            <person name="Terry A."/>
            <person name="Torto-Alalibo T.A."/>
            <person name="Win J."/>
            <person name="Xu Z."/>
            <person name="Zhang H."/>
            <person name="Grigoriev I.V."/>
            <person name="Rokhsar D.S."/>
            <person name="Boore J.L."/>
        </authorList>
    </citation>
    <scope>NUCLEOTIDE SEQUENCE [LARGE SCALE GENOMIC DNA]</scope>
    <source>
        <strain evidence="2 3">P6497</strain>
    </source>
</reference>
<organism evidence="2 3">
    <name type="scientific">Phytophthora sojae (strain P6497)</name>
    <name type="common">Soybean stem and root rot agent</name>
    <name type="synonym">Phytophthora megasperma f. sp. glycines</name>
    <dbReference type="NCBI Taxonomy" id="1094619"/>
    <lineage>
        <taxon>Eukaryota</taxon>
        <taxon>Sar</taxon>
        <taxon>Stramenopiles</taxon>
        <taxon>Oomycota</taxon>
        <taxon>Peronosporomycetes</taxon>
        <taxon>Peronosporales</taxon>
        <taxon>Peronosporaceae</taxon>
        <taxon>Phytophthora</taxon>
    </lineage>
</organism>
<dbReference type="Proteomes" id="UP000002640">
    <property type="component" value="Unassembled WGS sequence"/>
</dbReference>
<protein>
    <submittedName>
        <fullName evidence="2">Uncharacterized protein</fullName>
    </submittedName>
</protein>
<keyword evidence="3" id="KW-1185">Reference proteome</keyword>
<evidence type="ECO:0000313" key="2">
    <source>
        <dbReference type="EMBL" id="EGZ17577.1"/>
    </source>
</evidence>
<dbReference type="RefSeq" id="XP_009526635.1">
    <property type="nucleotide sequence ID" value="XM_009528340.1"/>
</dbReference>
<gene>
    <name evidence="2" type="ORF">PHYSODRAFT_300603</name>
</gene>
<dbReference type="GeneID" id="20641881"/>
<feature type="region of interest" description="Disordered" evidence="1">
    <location>
        <begin position="99"/>
        <end position="135"/>
    </location>
</feature>
<dbReference type="EMBL" id="JH159154">
    <property type="protein sequence ID" value="EGZ17577.1"/>
    <property type="molecule type" value="Genomic_DNA"/>
</dbReference>